<dbReference type="Gene3D" id="3.40.710.10">
    <property type="entry name" value="DD-peptidase/beta-lactamase superfamily"/>
    <property type="match status" value="1"/>
</dbReference>
<dbReference type="InterPro" id="IPR001967">
    <property type="entry name" value="Peptidase_S11_N"/>
</dbReference>
<dbReference type="GO" id="GO:0071555">
    <property type="term" value="P:cell wall organization"/>
    <property type="evidence" value="ECO:0007669"/>
    <property type="project" value="UniProtKB-KW"/>
</dbReference>
<evidence type="ECO:0000256" key="10">
    <source>
        <dbReference type="SAM" id="SignalP"/>
    </source>
</evidence>
<dbReference type="InterPro" id="IPR018044">
    <property type="entry name" value="Peptidase_S11"/>
</dbReference>
<evidence type="ECO:0000256" key="2">
    <source>
        <dbReference type="ARBA" id="ARBA00022729"/>
    </source>
</evidence>
<feature type="active site" evidence="7">
    <location>
        <position position="144"/>
    </location>
</feature>
<comment type="caution">
    <text evidence="12">The sequence shown here is derived from an EMBL/GenBank/DDBJ whole genome shotgun (WGS) entry which is preliminary data.</text>
</comment>
<proteinExistence type="inferred from homology"/>
<evidence type="ECO:0000256" key="6">
    <source>
        <dbReference type="ARBA" id="ARBA00023316"/>
    </source>
</evidence>
<keyword evidence="12" id="KW-0645">Protease</keyword>
<dbReference type="SUPFAM" id="SSF56601">
    <property type="entry name" value="beta-lactamase/transpeptidase-like"/>
    <property type="match status" value="1"/>
</dbReference>
<dbReference type="AlphaFoldDB" id="A0A5S5CKC8"/>
<feature type="chain" id="PRO_5039147784" evidence="10">
    <location>
        <begin position="28"/>
        <end position="320"/>
    </location>
</feature>
<evidence type="ECO:0000313" key="12">
    <source>
        <dbReference type="EMBL" id="TYP79443.1"/>
    </source>
</evidence>
<dbReference type="GO" id="GO:0009002">
    <property type="term" value="F:serine-type D-Ala-D-Ala carboxypeptidase activity"/>
    <property type="evidence" value="ECO:0007669"/>
    <property type="project" value="InterPro"/>
</dbReference>
<evidence type="ECO:0000256" key="8">
    <source>
        <dbReference type="PIRSR" id="PIRSR618044-2"/>
    </source>
</evidence>
<evidence type="ECO:0000313" key="13">
    <source>
        <dbReference type="Proteomes" id="UP000323257"/>
    </source>
</evidence>
<sequence>MNRMRKWRKPVAALLAAAAGFYLISHWDALQAKAPRVIAKLTDAMAGGAGRGAYVGQLNSEAAVLVDERTGVVLYAKNEHERLYPASTTKLLTALIVLERHDPNESVTIGDEAVSRLPDESTAGLKQGDRMTVRDLIAAMMLPSGNDAARTLARYAAERDAGRALTRTDSQAYFAGMMNDRAAALGADDSHFVNSHGLHHAQHYTTAADLAIIARKARGNALLREIVAENEYRAGQADEPQTFVNRNKLLQPDSGYYFHGADGMKTGYTAEAGYCLVASAKRGSGSYIAVVLKSQSDQVWLDAQKLLAYGFERKKSGSAS</sequence>
<keyword evidence="12" id="KW-0121">Carboxypeptidase</keyword>
<keyword evidence="5" id="KW-0573">Peptidoglycan synthesis</keyword>
<evidence type="ECO:0000256" key="3">
    <source>
        <dbReference type="ARBA" id="ARBA00022801"/>
    </source>
</evidence>
<dbReference type="GO" id="GO:0008360">
    <property type="term" value="P:regulation of cell shape"/>
    <property type="evidence" value="ECO:0007669"/>
    <property type="project" value="UniProtKB-KW"/>
</dbReference>
<dbReference type="RefSeq" id="WP_246183163.1">
    <property type="nucleotide sequence ID" value="NZ_VNHS01000001.1"/>
</dbReference>
<feature type="domain" description="Peptidase S11 D-alanyl-D-alanine carboxypeptidase A N-terminal" evidence="11">
    <location>
        <begin position="57"/>
        <end position="294"/>
    </location>
</feature>
<feature type="binding site" evidence="8">
    <location>
        <position position="265"/>
    </location>
    <ligand>
        <name>substrate</name>
    </ligand>
</feature>
<dbReference type="Pfam" id="PF00768">
    <property type="entry name" value="Peptidase_S11"/>
    <property type="match status" value="1"/>
</dbReference>
<name>A0A5S5CKC8_9BACL</name>
<evidence type="ECO:0000259" key="11">
    <source>
        <dbReference type="Pfam" id="PF00768"/>
    </source>
</evidence>
<evidence type="ECO:0000256" key="7">
    <source>
        <dbReference type="PIRSR" id="PIRSR618044-1"/>
    </source>
</evidence>
<keyword evidence="3" id="KW-0378">Hydrolase</keyword>
<accession>A0A5S5CKC8</accession>
<dbReference type="GO" id="GO:0009252">
    <property type="term" value="P:peptidoglycan biosynthetic process"/>
    <property type="evidence" value="ECO:0007669"/>
    <property type="project" value="UniProtKB-KW"/>
</dbReference>
<dbReference type="Proteomes" id="UP000323257">
    <property type="component" value="Unassembled WGS sequence"/>
</dbReference>
<comment type="similarity">
    <text evidence="1 9">Belongs to the peptidase S11 family.</text>
</comment>
<reference evidence="12 13" key="1">
    <citation type="submission" date="2019-07" db="EMBL/GenBank/DDBJ databases">
        <title>Genomic Encyclopedia of Type Strains, Phase III (KMG-III): the genomes of soil and plant-associated and newly described type strains.</title>
        <authorList>
            <person name="Whitman W."/>
        </authorList>
    </citation>
    <scope>NUCLEOTIDE SEQUENCE [LARGE SCALE GENOMIC DNA]</scope>
    <source>
        <strain evidence="12 13">BL24</strain>
    </source>
</reference>
<keyword evidence="13" id="KW-1185">Reference proteome</keyword>
<protein>
    <submittedName>
        <fullName evidence="12">D-alanyl-D-alanine carboxypeptidase (Penicillin-binding protein 5/6)</fullName>
    </submittedName>
</protein>
<evidence type="ECO:0000256" key="5">
    <source>
        <dbReference type="ARBA" id="ARBA00022984"/>
    </source>
</evidence>
<evidence type="ECO:0000256" key="9">
    <source>
        <dbReference type="RuleBase" id="RU004016"/>
    </source>
</evidence>
<dbReference type="InterPro" id="IPR012338">
    <property type="entry name" value="Beta-lactam/transpept-like"/>
</dbReference>
<keyword evidence="4" id="KW-0133">Cell shape</keyword>
<keyword evidence="6" id="KW-0961">Cell wall biogenesis/degradation</keyword>
<keyword evidence="2 10" id="KW-0732">Signal</keyword>
<feature type="active site" description="Proton acceptor" evidence="7">
    <location>
        <position position="90"/>
    </location>
</feature>
<evidence type="ECO:0000256" key="4">
    <source>
        <dbReference type="ARBA" id="ARBA00022960"/>
    </source>
</evidence>
<evidence type="ECO:0000256" key="1">
    <source>
        <dbReference type="ARBA" id="ARBA00007164"/>
    </source>
</evidence>
<dbReference type="GO" id="GO:0006508">
    <property type="term" value="P:proteolysis"/>
    <property type="evidence" value="ECO:0007669"/>
    <property type="project" value="InterPro"/>
</dbReference>
<dbReference type="PANTHER" id="PTHR21581">
    <property type="entry name" value="D-ALANYL-D-ALANINE CARBOXYPEPTIDASE"/>
    <property type="match status" value="1"/>
</dbReference>
<feature type="signal peptide" evidence="10">
    <location>
        <begin position="1"/>
        <end position="27"/>
    </location>
</feature>
<gene>
    <name evidence="12" type="ORF">BCM02_101561</name>
</gene>
<organism evidence="12 13">
    <name type="scientific">Paenibacillus methanolicus</name>
    <dbReference type="NCBI Taxonomy" id="582686"/>
    <lineage>
        <taxon>Bacteria</taxon>
        <taxon>Bacillati</taxon>
        <taxon>Bacillota</taxon>
        <taxon>Bacilli</taxon>
        <taxon>Bacillales</taxon>
        <taxon>Paenibacillaceae</taxon>
        <taxon>Paenibacillus</taxon>
    </lineage>
</organism>
<dbReference type="EMBL" id="VNHS01000001">
    <property type="protein sequence ID" value="TYP79443.1"/>
    <property type="molecule type" value="Genomic_DNA"/>
</dbReference>
<feature type="active site" description="Acyl-ester intermediate" evidence="7">
    <location>
        <position position="87"/>
    </location>
</feature>
<dbReference type="PANTHER" id="PTHR21581:SF33">
    <property type="entry name" value="D-ALANYL-D-ALANINE CARBOXYPEPTIDASE DACB"/>
    <property type="match status" value="1"/>
</dbReference>
<dbReference type="PRINTS" id="PR00725">
    <property type="entry name" value="DADACBPTASE1"/>
</dbReference>